<evidence type="ECO:0000256" key="5">
    <source>
        <dbReference type="ARBA" id="ARBA00022695"/>
    </source>
</evidence>
<evidence type="ECO:0000256" key="1">
    <source>
        <dbReference type="ARBA" id="ARBA00006890"/>
    </source>
</evidence>
<proteinExistence type="inferred from homology"/>
<dbReference type="Gene3D" id="3.90.550.10">
    <property type="entry name" value="Spore Coat Polysaccharide Biosynthesis Protein SpsA, Chain A"/>
    <property type="match status" value="1"/>
</dbReference>
<dbReference type="EMBL" id="JAAGAA010000009">
    <property type="protein sequence ID" value="NDV13290.1"/>
    <property type="molecule type" value="Genomic_DNA"/>
</dbReference>
<keyword evidence="4" id="KW-0808">Transferase</keyword>
<keyword evidence="5" id="KW-0548">Nucleotidyltransferase</keyword>
<dbReference type="PANTHER" id="PTHR43197">
    <property type="entry name" value="UTP--GLUCOSE-1-PHOSPHATE URIDYLYLTRANSFERASE"/>
    <property type="match status" value="1"/>
</dbReference>
<dbReference type="PANTHER" id="PTHR43197:SF1">
    <property type="entry name" value="UTP--GLUCOSE-1-PHOSPHATE URIDYLYLTRANSFERASE"/>
    <property type="match status" value="1"/>
</dbReference>
<dbReference type="InterPro" id="IPR005771">
    <property type="entry name" value="GalU_uridylyltTrfase_bac/arc"/>
</dbReference>
<dbReference type="GO" id="GO:0006011">
    <property type="term" value="P:UDP-alpha-D-glucose metabolic process"/>
    <property type="evidence" value="ECO:0007669"/>
    <property type="project" value="InterPro"/>
</dbReference>
<protein>
    <recommendedName>
        <fullName evidence="3">UTP--glucose-1-phosphate uridylyltransferase</fullName>
        <ecNumber evidence="2">2.7.7.9</ecNumber>
    </recommendedName>
    <alternativeName>
        <fullName evidence="6">Alpha-D-glucosyl-1-phosphate uridylyltransferase</fullName>
    </alternativeName>
    <alternativeName>
        <fullName evidence="7">UDP-glucose pyrophosphorylase</fullName>
    </alternativeName>
    <alternativeName>
        <fullName evidence="8">Uridine diphosphoglucose pyrophosphorylase</fullName>
    </alternativeName>
</protein>
<dbReference type="InterPro" id="IPR005835">
    <property type="entry name" value="NTP_transferase_dom"/>
</dbReference>
<evidence type="ECO:0000256" key="6">
    <source>
        <dbReference type="ARBA" id="ARBA00031455"/>
    </source>
</evidence>
<comment type="similarity">
    <text evidence="1">Belongs to the UDPGP type 2 family.</text>
</comment>
<dbReference type="Pfam" id="PF00483">
    <property type="entry name" value="NTP_transferase"/>
    <property type="match status" value="1"/>
</dbReference>
<keyword evidence="12" id="KW-1185">Reference proteome</keyword>
<evidence type="ECO:0000256" key="8">
    <source>
        <dbReference type="ARBA" id="ARBA00032341"/>
    </source>
</evidence>
<accession>A0A6B2KTA7</accession>
<feature type="domain" description="Nucleotidyl transferase" evidence="10">
    <location>
        <begin position="56"/>
        <end position="128"/>
    </location>
</feature>
<evidence type="ECO:0000256" key="4">
    <source>
        <dbReference type="ARBA" id="ARBA00022679"/>
    </source>
</evidence>
<evidence type="ECO:0000259" key="10">
    <source>
        <dbReference type="Pfam" id="PF00483"/>
    </source>
</evidence>
<comment type="caution">
    <text evidence="11">The sequence shown here is derived from an EMBL/GenBank/DDBJ whole genome shotgun (WGS) entry which is preliminary data.</text>
</comment>
<evidence type="ECO:0000256" key="9">
    <source>
        <dbReference type="ARBA" id="ARBA00048128"/>
    </source>
</evidence>
<dbReference type="InterPro" id="IPR029044">
    <property type="entry name" value="Nucleotide-diphossugar_trans"/>
</dbReference>
<dbReference type="GO" id="GO:0003983">
    <property type="term" value="F:UTP:glucose-1-phosphate uridylyltransferase activity"/>
    <property type="evidence" value="ECO:0007669"/>
    <property type="project" value="UniProtKB-EC"/>
</dbReference>
<organism evidence="11 12">
    <name type="scientific">Crenobacter caeni</name>
    <dbReference type="NCBI Taxonomy" id="2705474"/>
    <lineage>
        <taxon>Bacteria</taxon>
        <taxon>Pseudomonadati</taxon>
        <taxon>Pseudomonadota</taxon>
        <taxon>Betaproteobacteria</taxon>
        <taxon>Neisseriales</taxon>
        <taxon>Neisseriaceae</taxon>
        <taxon>Crenobacter</taxon>
    </lineage>
</organism>
<evidence type="ECO:0000313" key="12">
    <source>
        <dbReference type="Proteomes" id="UP000482578"/>
    </source>
</evidence>
<dbReference type="Proteomes" id="UP000482578">
    <property type="component" value="Unassembled WGS sequence"/>
</dbReference>
<dbReference type="AlphaFoldDB" id="A0A6B2KTA7"/>
<gene>
    <name evidence="11" type="ORF">GZH52_10880</name>
</gene>
<sequence length="133" mass="14630">MSASWRGRLNVRWRSCKFVRHCSTASRSWAGQLRCAWGNCVWGKGKPSLQEICATKPYGIVEVAKDNGQQRVTSIVEKPHPDVAPSTLAVIGRYILTPRIFDKLLTTQPGAGGEIQLTDGIAALLEEEPVLVK</sequence>
<comment type="catalytic activity">
    <reaction evidence="9">
        <text>alpha-D-glucose 1-phosphate + UTP + H(+) = UDP-alpha-D-glucose + diphosphate</text>
        <dbReference type="Rhea" id="RHEA:19889"/>
        <dbReference type="ChEBI" id="CHEBI:15378"/>
        <dbReference type="ChEBI" id="CHEBI:33019"/>
        <dbReference type="ChEBI" id="CHEBI:46398"/>
        <dbReference type="ChEBI" id="CHEBI:58601"/>
        <dbReference type="ChEBI" id="CHEBI:58885"/>
        <dbReference type="EC" id="2.7.7.9"/>
    </reaction>
</comment>
<evidence type="ECO:0000313" key="11">
    <source>
        <dbReference type="EMBL" id="NDV13290.1"/>
    </source>
</evidence>
<dbReference type="EC" id="2.7.7.9" evidence="2"/>
<reference evidence="11 12" key="1">
    <citation type="submission" date="2020-02" db="EMBL/GenBank/DDBJ databases">
        <authorList>
            <person name="Yang Z."/>
        </authorList>
    </citation>
    <scope>NUCLEOTIDE SEQUENCE [LARGE SCALE GENOMIC DNA]</scope>
    <source>
        <strain evidence="11 12">HX-7-9</strain>
    </source>
</reference>
<dbReference type="SUPFAM" id="SSF53448">
    <property type="entry name" value="Nucleotide-diphospho-sugar transferases"/>
    <property type="match status" value="1"/>
</dbReference>
<name>A0A6B2KTA7_9NEIS</name>
<evidence type="ECO:0000256" key="2">
    <source>
        <dbReference type="ARBA" id="ARBA00012415"/>
    </source>
</evidence>
<evidence type="ECO:0000256" key="7">
    <source>
        <dbReference type="ARBA" id="ARBA00031959"/>
    </source>
</evidence>
<evidence type="ECO:0000256" key="3">
    <source>
        <dbReference type="ARBA" id="ARBA00019048"/>
    </source>
</evidence>